<feature type="domain" description="DUF4224" evidence="1">
    <location>
        <begin position="5"/>
        <end position="36"/>
    </location>
</feature>
<dbReference type="Proteomes" id="UP000509782">
    <property type="component" value="Chromosome"/>
</dbReference>
<protein>
    <submittedName>
        <fullName evidence="3">DUF4224 domain-containing protein</fullName>
    </submittedName>
</protein>
<dbReference type="EMBL" id="CP054569">
    <property type="protein sequence ID" value="QKQ51083.1"/>
    <property type="molecule type" value="Genomic_DNA"/>
</dbReference>
<dbReference type="InterPro" id="IPR025319">
    <property type="entry name" value="DUF4224"/>
</dbReference>
<dbReference type="AlphaFoldDB" id="A0A6N0JV10"/>
<dbReference type="EMBL" id="CP054569">
    <property type="protein sequence ID" value="QKQ51029.1"/>
    <property type="molecule type" value="Genomic_DNA"/>
</dbReference>
<evidence type="ECO:0000259" key="1">
    <source>
        <dbReference type="Pfam" id="PF13986"/>
    </source>
</evidence>
<reference evidence="3 4" key="1">
    <citation type="submission" date="2020-05" db="EMBL/GenBank/DDBJ databases">
        <title>FDA dAtabase for Regulatory Grade micrObial Sequences (FDA-ARGOS): Supporting development and validation of Infectious Disease Dx tests.</title>
        <authorList>
            <person name="Sproer C."/>
            <person name="Gronow S."/>
            <person name="Severitt S."/>
            <person name="Schroder I."/>
            <person name="Tallon L."/>
            <person name="Sadzewicz L."/>
            <person name="Zhao X."/>
            <person name="Vavikolanu K."/>
            <person name="Mehta A."/>
            <person name="Aluvathingal J."/>
            <person name="Nadendla S."/>
            <person name="Myers T."/>
            <person name="Yan Y."/>
            <person name="Sichtig H."/>
        </authorList>
    </citation>
    <scope>NUCLEOTIDE SEQUENCE [LARGE SCALE GENOMIC DNA]</scope>
    <source>
        <strain evidence="3 4">FDAARGOS_787</strain>
    </source>
</reference>
<dbReference type="RefSeq" id="WP_152553768.1">
    <property type="nucleotide sequence ID" value="NZ_CP054569.1"/>
</dbReference>
<sequence length="69" mass="7710">MDDPILSDAALKRLTGYTKAAAQQRVLNEYGIPYRVVRRHTIVLVTHVTAWVEGREVPRHSAPNLSAVT</sequence>
<organism evidence="3 4">
    <name type="scientific">Achromobacter denitrificans</name>
    <name type="common">Alcaligenes denitrificans</name>
    <dbReference type="NCBI Taxonomy" id="32002"/>
    <lineage>
        <taxon>Bacteria</taxon>
        <taxon>Pseudomonadati</taxon>
        <taxon>Pseudomonadota</taxon>
        <taxon>Betaproteobacteria</taxon>
        <taxon>Burkholderiales</taxon>
        <taxon>Alcaligenaceae</taxon>
        <taxon>Achromobacter</taxon>
    </lineage>
</organism>
<gene>
    <name evidence="2" type="ORF">FOC81_31630</name>
    <name evidence="3" type="ORF">FOC81_31940</name>
</gene>
<name>A0A6N0JV10_ACHDE</name>
<evidence type="ECO:0000313" key="2">
    <source>
        <dbReference type="EMBL" id="QKQ51029.1"/>
    </source>
</evidence>
<evidence type="ECO:0000313" key="3">
    <source>
        <dbReference type="EMBL" id="QKQ51083.1"/>
    </source>
</evidence>
<proteinExistence type="predicted"/>
<evidence type="ECO:0000313" key="4">
    <source>
        <dbReference type="Proteomes" id="UP000509782"/>
    </source>
</evidence>
<dbReference type="Pfam" id="PF13986">
    <property type="entry name" value="DUF4224"/>
    <property type="match status" value="1"/>
</dbReference>
<accession>A0A6N0JV10</accession>